<dbReference type="EC" id="3.1.1.61" evidence="2"/>
<dbReference type="Proteomes" id="UP001596328">
    <property type="component" value="Unassembled WGS sequence"/>
</dbReference>
<evidence type="ECO:0000256" key="4">
    <source>
        <dbReference type="PROSITE-ProRule" id="PRU00050"/>
    </source>
</evidence>
<dbReference type="InterPro" id="IPR035909">
    <property type="entry name" value="CheB_C"/>
</dbReference>
<dbReference type="SUPFAM" id="SSF52738">
    <property type="entry name" value="Methylesterase CheB, C-terminal domain"/>
    <property type="match status" value="1"/>
</dbReference>
<dbReference type="EMBL" id="JBHSWU010001067">
    <property type="protein sequence ID" value="MFC6726368.1"/>
    <property type="molecule type" value="Genomic_DNA"/>
</dbReference>
<name>A0ABD5S3U3_9EURY</name>
<reference evidence="6 7" key="1">
    <citation type="journal article" date="2019" name="Int. J. Syst. Evol. Microbiol.">
        <title>The Global Catalogue of Microorganisms (GCM) 10K type strain sequencing project: providing services to taxonomists for standard genome sequencing and annotation.</title>
        <authorList>
            <consortium name="The Broad Institute Genomics Platform"/>
            <consortium name="The Broad Institute Genome Sequencing Center for Infectious Disease"/>
            <person name="Wu L."/>
            <person name="Ma J."/>
        </authorList>
    </citation>
    <scope>NUCLEOTIDE SEQUENCE [LARGE SCALE GENOMIC DNA]</scope>
    <source>
        <strain evidence="6 7">NBRC 111368</strain>
    </source>
</reference>
<dbReference type="PANTHER" id="PTHR42872">
    <property type="entry name" value="PROTEIN-GLUTAMATE METHYLESTERASE/PROTEIN-GLUTAMINE GLUTAMINASE"/>
    <property type="match status" value="1"/>
</dbReference>
<proteinExistence type="predicted"/>
<evidence type="ECO:0000313" key="7">
    <source>
        <dbReference type="Proteomes" id="UP001596328"/>
    </source>
</evidence>
<dbReference type="InterPro" id="IPR000673">
    <property type="entry name" value="Sig_transdc_resp-reg_Me-estase"/>
</dbReference>
<evidence type="ECO:0000256" key="2">
    <source>
        <dbReference type="ARBA" id="ARBA00039140"/>
    </source>
</evidence>
<keyword evidence="7" id="KW-1185">Reference proteome</keyword>
<dbReference type="PROSITE" id="PS50122">
    <property type="entry name" value="CHEB"/>
    <property type="match status" value="1"/>
</dbReference>
<comment type="caution">
    <text evidence="6">The sequence shown here is derived from an EMBL/GenBank/DDBJ whole genome shotgun (WGS) entry which is preliminary data.</text>
</comment>
<organism evidence="6 7">
    <name type="scientific">Halobium palmae</name>
    <dbReference type="NCBI Taxonomy" id="1776492"/>
    <lineage>
        <taxon>Archaea</taxon>
        <taxon>Methanobacteriati</taxon>
        <taxon>Methanobacteriota</taxon>
        <taxon>Stenosarchaea group</taxon>
        <taxon>Halobacteria</taxon>
        <taxon>Halobacteriales</taxon>
        <taxon>Haloferacaceae</taxon>
        <taxon>Halobium</taxon>
    </lineage>
</organism>
<dbReference type="GO" id="GO:0008984">
    <property type="term" value="F:protein-glutamate methylesterase activity"/>
    <property type="evidence" value="ECO:0007669"/>
    <property type="project" value="UniProtKB-EC"/>
</dbReference>
<evidence type="ECO:0000259" key="5">
    <source>
        <dbReference type="PROSITE" id="PS50122"/>
    </source>
</evidence>
<accession>A0ABD5S3U3</accession>
<dbReference type="AlphaFoldDB" id="A0ABD5S3U3"/>
<protein>
    <recommendedName>
        <fullName evidence="2">protein-glutamate methylesterase</fullName>
        <ecNumber evidence="2">3.1.1.61</ecNumber>
    </recommendedName>
</protein>
<keyword evidence="1" id="KW-0378">Hydrolase</keyword>
<sequence>VREAEDGARIGGGEALVANGDSNTLVSSYANGRLRVKLTDDEFGKGVQPSVDVTMESAAETVTGPLVGVVLTGMGKDGAAGIRAISRAGGRTLAESEESATIYGMPKRAAETGAVDDVRAIDGIAAGICEAIREEPR</sequence>
<comment type="caution">
    <text evidence="4">Lacks conserved residue(s) required for the propagation of feature annotation.</text>
</comment>
<dbReference type="PANTHER" id="PTHR42872:SF6">
    <property type="entry name" value="PROTEIN-GLUTAMATE METHYLESTERASE_PROTEIN-GLUTAMINE GLUTAMINASE"/>
    <property type="match status" value="1"/>
</dbReference>
<gene>
    <name evidence="6" type="ORF">ACFQE1_18770</name>
</gene>
<comment type="catalytic activity">
    <reaction evidence="3">
        <text>[protein]-L-glutamate 5-O-methyl ester + H2O = L-glutamyl-[protein] + methanol + H(+)</text>
        <dbReference type="Rhea" id="RHEA:23236"/>
        <dbReference type="Rhea" id="RHEA-COMP:10208"/>
        <dbReference type="Rhea" id="RHEA-COMP:10311"/>
        <dbReference type="ChEBI" id="CHEBI:15377"/>
        <dbReference type="ChEBI" id="CHEBI:15378"/>
        <dbReference type="ChEBI" id="CHEBI:17790"/>
        <dbReference type="ChEBI" id="CHEBI:29973"/>
        <dbReference type="ChEBI" id="CHEBI:82795"/>
        <dbReference type="EC" id="3.1.1.61"/>
    </reaction>
</comment>
<dbReference type="Gene3D" id="3.40.50.180">
    <property type="entry name" value="Methylesterase CheB, C-terminal domain"/>
    <property type="match status" value="1"/>
</dbReference>
<evidence type="ECO:0000313" key="6">
    <source>
        <dbReference type="EMBL" id="MFC6726368.1"/>
    </source>
</evidence>
<feature type="non-terminal residue" evidence="6">
    <location>
        <position position="1"/>
    </location>
</feature>
<dbReference type="Pfam" id="PF01339">
    <property type="entry name" value="CheB_methylest"/>
    <property type="match status" value="1"/>
</dbReference>
<evidence type="ECO:0000256" key="3">
    <source>
        <dbReference type="ARBA" id="ARBA00048267"/>
    </source>
</evidence>
<feature type="domain" description="CheB-type methylesterase" evidence="5">
    <location>
        <begin position="1"/>
        <end position="135"/>
    </location>
</feature>
<evidence type="ECO:0000256" key="1">
    <source>
        <dbReference type="ARBA" id="ARBA00022801"/>
    </source>
</evidence>
<dbReference type="CDD" id="cd16432">
    <property type="entry name" value="CheB_Rec"/>
    <property type="match status" value="1"/>
</dbReference>